<evidence type="ECO:0000256" key="1">
    <source>
        <dbReference type="ARBA" id="ARBA00023015"/>
    </source>
</evidence>
<dbReference type="Gene3D" id="3.40.50.880">
    <property type="match status" value="1"/>
</dbReference>
<gene>
    <name evidence="4" type="ORF">V5E97_25150</name>
</gene>
<proteinExistence type="predicted"/>
<dbReference type="EMBL" id="CP155447">
    <property type="protein sequence ID" value="XBH01623.1"/>
    <property type="molecule type" value="Genomic_DNA"/>
</dbReference>
<sequence length="372" mass="40249">MGVTSERRTGGRGRGGPRVVVLAYPGVDLLDVAGPCAVFDAFDRAPGRSEEETTPGYRVEVVSTGGGSLVETSCRVVLVAERDYLSVRGQIDTLLVAGGDGAWRVAQDEQLLRWLRRMAPRVRRIGSVCTGAFVLAAAGLLDGRRATTHWQWCPRLSRDYPAVAVEDDPIFVRDGNVYTSAGVTAGMDLALALVEEDHGHDAAMRIARHLVMFVRRPGGQSQFSAALDLQAAERRPLRELQSWIAGHPSSDLSVGALAARVHMSSRNFARVFRVEVGQTPARFVERVRVEAARRLLEESETGLDQIARECGFGGADSMRRSFLRVLRVAPSEYRGRFLSEPVRSASSYVLPETEGAEFAAGAGRSSSAPGVG</sequence>
<dbReference type="InterPro" id="IPR009057">
    <property type="entry name" value="Homeodomain-like_sf"/>
</dbReference>
<dbReference type="SUPFAM" id="SSF52317">
    <property type="entry name" value="Class I glutamine amidotransferase-like"/>
    <property type="match status" value="1"/>
</dbReference>
<keyword evidence="1" id="KW-0805">Transcription regulation</keyword>
<dbReference type="InterPro" id="IPR029062">
    <property type="entry name" value="Class_I_gatase-like"/>
</dbReference>
<organism evidence="4">
    <name type="scientific">Singulisphaera sp. Ch08</name>
    <dbReference type="NCBI Taxonomy" id="3120278"/>
    <lineage>
        <taxon>Bacteria</taxon>
        <taxon>Pseudomonadati</taxon>
        <taxon>Planctomycetota</taxon>
        <taxon>Planctomycetia</taxon>
        <taxon>Isosphaerales</taxon>
        <taxon>Isosphaeraceae</taxon>
        <taxon>Singulisphaera</taxon>
    </lineage>
</organism>
<dbReference type="AlphaFoldDB" id="A0AAU7C918"/>
<dbReference type="InterPro" id="IPR018060">
    <property type="entry name" value="HTH_AraC"/>
</dbReference>
<dbReference type="SMART" id="SM00342">
    <property type="entry name" value="HTH_ARAC"/>
    <property type="match status" value="1"/>
</dbReference>
<dbReference type="InterPro" id="IPR052158">
    <property type="entry name" value="INH-QAR"/>
</dbReference>
<dbReference type="PROSITE" id="PS01124">
    <property type="entry name" value="HTH_ARAC_FAMILY_2"/>
    <property type="match status" value="1"/>
</dbReference>
<protein>
    <submittedName>
        <fullName evidence="4">GlxA family transcriptional regulator</fullName>
    </submittedName>
</protein>
<dbReference type="SUPFAM" id="SSF46689">
    <property type="entry name" value="Homeodomain-like"/>
    <property type="match status" value="2"/>
</dbReference>
<dbReference type="PANTHER" id="PTHR43130">
    <property type="entry name" value="ARAC-FAMILY TRANSCRIPTIONAL REGULATOR"/>
    <property type="match status" value="1"/>
</dbReference>
<dbReference type="RefSeq" id="WP_406694365.1">
    <property type="nucleotide sequence ID" value="NZ_CP155447.1"/>
</dbReference>
<dbReference type="Pfam" id="PF12833">
    <property type="entry name" value="HTH_18"/>
    <property type="match status" value="1"/>
</dbReference>
<keyword evidence="2" id="KW-0804">Transcription</keyword>
<reference evidence="4" key="1">
    <citation type="submission" date="2024-05" db="EMBL/GenBank/DDBJ databases">
        <title>Planctomycetes of the genus Singulisphaera possess chitinolytic capabilities.</title>
        <authorList>
            <person name="Ivanova A."/>
        </authorList>
    </citation>
    <scope>NUCLEOTIDE SEQUENCE</scope>
    <source>
        <strain evidence="4">Ch08T</strain>
    </source>
</reference>
<evidence type="ECO:0000256" key="2">
    <source>
        <dbReference type="ARBA" id="ARBA00023163"/>
    </source>
</evidence>
<dbReference type="GO" id="GO:0043565">
    <property type="term" value="F:sequence-specific DNA binding"/>
    <property type="evidence" value="ECO:0007669"/>
    <property type="project" value="InterPro"/>
</dbReference>
<dbReference type="InterPro" id="IPR002818">
    <property type="entry name" value="DJ-1/PfpI"/>
</dbReference>
<name>A0AAU7C918_9BACT</name>
<evidence type="ECO:0000313" key="4">
    <source>
        <dbReference type="EMBL" id="XBH01623.1"/>
    </source>
</evidence>
<dbReference type="GO" id="GO:0003700">
    <property type="term" value="F:DNA-binding transcription factor activity"/>
    <property type="evidence" value="ECO:0007669"/>
    <property type="project" value="InterPro"/>
</dbReference>
<dbReference type="CDD" id="cd03137">
    <property type="entry name" value="GATase1_AraC_1"/>
    <property type="match status" value="1"/>
</dbReference>
<dbReference type="Pfam" id="PF01965">
    <property type="entry name" value="DJ-1_PfpI"/>
    <property type="match status" value="1"/>
</dbReference>
<dbReference type="PANTHER" id="PTHR43130:SF3">
    <property type="entry name" value="HTH-TYPE TRANSCRIPTIONAL REGULATOR RV1931C"/>
    <property type="match status" value="1"/>
</dbReference>
<accession>A0AAU7C918</accession>
<feature type="domain" description="HTH araC/xylS-type" evidence="3">
    <location>
        <begin position="238"/>
        <end position="336"/>
    </location>
</feature>
<evidence type="ECO:0000259" key="3">
    <source>
        <dbReference type="PROSITE" id="PS01124"/>
    </source>
</evidence>
<dbReference type="Gene3D" id="1.10.10.60">
    <property type="entry name" value="Homeodomain-like"/>
    <property type="match status" value="1"/>
</dbReference>